<dbReference type="AlphaFoldDB" id="A0A7M7GHK5"/>
<reference evidence="3" key="1">
    <citation type="submission" date="2021-01" db="UniProtKB">
        <authorList>
            <consortium name="EnsemblMetazoa"/>
        </authorList>
    </citation>
    <scope>IDENTIFICATION</scope>
</reference>
<dbReference type="SUPFAM" id="SSF56436">
    <property type="entry name" value="C-type lectin-like"/>
    <property type="match status" value="1"/>
</dbReference>
<dbReference type="Gene3D" id="3.10.100.10">
    <property type="entry name" value="Mannose-Binding Protein A, subunit A"/>
    <property type="match status" value="1"/>
</dbReference>
<accession>A0A7M7GHK5</accession>
<feature type="chain" id="PRO_5029853851" description="C-type lectin domain-containing protein" evidence="1">
    <location>
        <begin position="21"/>
        <end position="271"/>
    </location>
</feature>
<dbReference type="InterPro" id="IPR001304">
    <property type="entry name" value="C-type_lectin-like"/>
</dbReference>
<dbReference type="InParanoid" id="A0A7M7GHK5"/>
<dbReference type="SMR" id="A0A7M7GHK5"/>
<evidence type="ECO:0000256" key="1">
    <source>
        <dbReference type="SAM" id="SignalP"/>
    </source>
</evidence>
<dbReference type="OMA" id="ICEIPHI"/>
<organism evidence="3 4">
    <name type="scientific">Nasonia vitripennis</name>
    <name type="common">Parasitic wasp</name>
    <dbReference type="NCBI Taxonomy" id="7425"/>
    <lineage>
        <taxon>Eukaryota</taxon>
        <taxon>Metazoa</taxon>
        <taxon>Ecdysozoa</taxon>
        <taxon>Arthropoda</taxon>
        <taxon>Hexapoda</taxon>
        <taxon>Insecta</taxon>
        <taxon>Pterygota</taxon>
        <taxon>Neoptera</taxon>
        <taxon>Endopterygota</taxon>
        <taxon>Hymenoptera</taxon>
        <taxon>Apocrita</taxon>
        <taxon>Proctotrupomorpha</taxon>
        <taxon>Chalcidoidea</taxon>
        <taxon>Pteromalidae</taxon>
        <taxon>Pteromalinae</taxon>
        <taxon>Nasonia</taxon>
    </lineage>
</organism>
<name>A0A7M7GHK5_NASVI</name>
<evidence type="ECO:0000313" key="3">
    <source>
        <dbReference type="EnsemblMetazoa" id="XP_001607627"/>
    </source>
</evidence>
<evidence type="ECO:0000313" key="4">
    <source>
        <dbReference type="Proteomes" id="UP000002358"/>
    </source>
</evidence>
<evidence type="ECO:0000259" key="2">
    <source>
        <dbReference type="PROSITE" id="PS50041"/>
    </source>
</evidence>
<keyword evidence="1" id="KW-0732">Signal</keyword>
<dbReference type="CDD" id="cd00037">
    <property type="entry name" value="CLECT"/>
    <property type="match status" value="1"/>
</dbReference>
<keyword evidence="4" id="KW-1185">Reference proteome</keyword>
<dbReference type="InterPro" id="IPR016186">
    <property type="entry name" value="C-type_lectin-like/link_sf"/>
</dbReference>
<feature type="domain" description="C-type lectin" evidence="2">
    <location>
        <begin position="142"/>
        <end position="261"/>
    </location>
</feature>
<dbReference type="InterPro" id="IPR016187">
    <property type="entry name" value="CTDL_fold"/>
</dbReference>
<gene>
    <name evidence="3" type="primary">100123865</name>
</gene>
<dbReference type="PROSITE" id="PS50041">
    <property type="entry name" value="C_TYPE_LECTIN_2"/>
    <property type="match status" value="1"/>
</dbReference>
<sequence length="271" mass="29705">MKRYLSLLLCLSSFIDPSTCCCRSKPKGDLNCGITYNLIKSDAKSSKSVITRRQVGSIGKCKDFAETKRALAFNFESAMTTTGLDLDNGSREAANCVLLDCPETKGLRQLVNVTGVDYYSAYPDAEYKGNESLSCIEKVGLFSLVLDKTNFTNARDNCRKMIHFPGRSTGILADPTEESRSRGLASLIGKLAVYVGLSNEGDQRLWKNEFGDALSCSDYRAWATGDPSHNRGCVALSQSDPKADPVWKLVSCATELPYICEIPHIPPIKTD</sequence>
<dbReference type="OrthoDB" id="8066719at2759"/>
<dbReference type="EnsemblMetazoa" id="XM_001607577">
    <property type="protein sequence ID" value="XP_001607627"/>
    <property type="gene ID" value="LOC100123865"/>
</dbReference>
<dbReference type="KEGG" id="nvi:100123865"/>
<protein>
    <recommendedName>
        <fullName evidence="2">C-type lectin domain-containing protein</fullName>
    </recommendedName>
</protein>
<dbReference type="Pfam" id="PF00059">
    <property type="entry name" value="Lectin_C"/>
    <property type="match status" value="1"/>
</dbReference>
<dbReference type="Proteomes" id="UP000002358">
    <property type="component" value="Chromosome 1"/>
</dbReference>
<proteinExistence type="predicted"/>
<feature type="signal peptide" evidence="1">
    <location>
        <begin position="1"/>
        <end position="20"/>
    </location>
</feature>